<name>A0A1Y2GQG2_9FUNG</name>
<dbReference type="InParanoid" id="A0A1Y2GQG2"/>
<dbReference type="GO" id="GO:0016020">
    <property type="term" value="C:membrane"/>
    <property type="evidence" value="ECO:0007669"/>
    <property type="project" value="UniProtKB-SubCell"/>
</dbReference>
<keyword evidence="2 6" id="KW-0812">Transmembrane</keyword>
<feature type="domain" description="Ferric oxidoreductase" evidence="8">
    <location>
        <begin position="5"/>
        <end position="82"/>
    </location>
</feature>
<gene>
    <name evidence="9" type="ORF">BCR41DRAFT_351541</name>
</gene>
<evidence type="ECO:0000256" key="1">
    <source>
        <dbReference type="ARBA" id="ARBA00004141"/>
    </source>
</evidence>
<keyword evidence="10" id="KW-1185">Reference proteome</keyword>
<evidence type="ECO:0000313" key="10">
    <source>
        <dbReference type="Proteomes" id="UP000193648"/>
    </source>
</evidence>
<keyword evidence="4" id="KW-0813">Transport</keyword>
<feature type="transmembrane region" description="Helical" evidence="6">
    <location>
        <begin position="35"/>
        <end position="54"/>
    </location>
</feature>
<evidence type="ECO:0000259" key="8">
    <source>
        <dbReference type="Pfam" id="PF01794"/>
    </source>
</evidence>
<keyword evidence="7" id="KW-0732">Signal</keyword>
<feature type="chain" id="PRO_5010984753" description="Ferric oxidoreductase domain-containing protein" evidence="7">
    <location>
        <begin position="20"/>
        <end position="86"/>
    </location>
</feature>
<keyword evidence="5 6" id="KW-0472">Membrane</keyword>
<proteinExistence type="predicted"/>
<dbReference type="OrthoDB" id="10006946at2759"/>
<dbReference type="AlphaFoldDB" id="A0A1Y2GQG2"/>
<accession>A0A1Y2GQG2</accession>
<dbReference type="EMBL" id="MCFF01000014">
    <property type="protein sequence ID" value="ORZ19094.1"/>
    <property type="molecule type" value="Genomic_DNA"/>
</dbReference>
<dbReference type="GO" id="GO:0006811">
    <property type="term" value="P:monoatomic ion transport"/>
    <property type="evidence" value="ECO:0007669"/>
    <property type="project" value="UniProtKB-KW"/>
</dbReference>
<evidence type="ECO:0000256" key="5">
    <source>
        <dbReference type="ARBA" id="ARBA00023136"/>
    </source>
</evidence>
<organism evidence="9 10">
    <name type="scientific">Lobosporangium transversale</name>
    <dbReference type="NCBI Taxonomy" id="64571"/>
    <lineage>
        <taxon>Eukaryota</taxon>
        <taxon>Fungi</taxon>
        <taxon>Fungi incertae sedis</taxon>
        <taxon>Mucoromycota</taxon>
        <taxon>Mortierellomycotina</taxon>
        <taxon>Mortierellomycetes</taxon>
        <taxon>Mortierellales</taxon>
        <taxon>Mortierellaceae</taxon>
        <taxon>Lobosporangium</taxon>
    </lineage>
</organism>
<keyword evidence="3 6" id="KW-1133">Transmembrane helix</keyword>
<keyword evidence="4" id="KW-0406">Ion transport</keyword>
<protein>
    <recommendedName>
        <fullName evidence="8">Ferric oxidoreductase domain-containing protein</fullName>
    </recommendedName>
</protein>
<comment type="caution">
    <text evidence="9">The sequence shown here is derived from an EMBL/GenBank/DDBJ whole genome shotgun (WGS) entry which is preliminary data.</text>
</comment>
<evidence type="ECO:0000313" key="9">
    <source>
        <dbReference type="EMBL" id="ORZ19094.1"/>
    </source>
</evidence>
<dbReference type="RefSeq" id="XP_021882262.1">
    <property type="nucleotide sequence ID" value="XM_022023812.1"/>
</dbReference>
<feature type="signal peptide" evidence="7">
    <location>
        <begin position="1"/>
        <end position="19"/>
    </location>
</feature>
<dbReference type="InterPro" id="IPR013130">
    <property type="entry name" value="Fe3_Rdtase_TM_dom"/>
</dbReference>
<evidence type="ECO:0000256" key="4">
    <source>
        <dbReference type="ARBA" id="ARBA00023065"/>
    </source>
</evidence>
<dbReference type="GeneID" id="33565656"/>
<evidence type="ECO:0000256" key="7">
    <source>
        <dbReference type="SAM" id="SignalP"/>
    </source>
</evidence>
<dbReference type="Proteomes" id="UP000193648">
    <property type="component" value="Unassembled WGS sequence"/>
</dbReference>
<comment type="subcellular location">
    <subcellularLocation>
        <location evidence="1">Membrane</location>
        <topology evidence="1">Multi-pass membrane protein</topology>
    </subcellularLocation>
</comment>
<evidence type="ECO:0000256" key="3">
    <source>
        <dbReference type="ARBA" id="ARBA00022989"/>
    </source>
</evidence>
<sequence>MGCCGMLLLLILRRSMLQALGFTYADLLPMHRGMGLLFVFWSVLHTMCYILYYIHINHFWENFNFDGNTRGPQNLFALAALVSNEG</sequence>
<evidence type="ECO:0000256" key="6">
    <source>
        <dbReference type="SAM" id="Phobius"/>
    </source>
</evidence>
<evidence type="ECO:0000256" key="2">
    <source>
        <dbReference type="ARBA" id="ARBA00022692"/>
    </source>
</evidence>
<dbReference type="Pfam" id="PF01794">
    <property type="entry name" value="Ferric_reduct"/>
    <property type="match status" value="1"/>
</dbReference>
<reference evidence="9 10" key="1">
    <citation type="submission" date="2016-07" db="EMBL/GenBank/DDBJ databases">
        <title>Pervasive Adenine N6-methylation of Active Genes in Fungi.</title>
        <authorList>
            <consortium name="DOE Joint Genome Institute"/>
            <person name="Mondo S.J."/>
            <person name="Dannebaum R.O."/>
            <person name="Kuo R.C."/>
            <person name="Labutti K."/>
            <person name="Haridas S."/>
            <person name="Kuo A."/>
            <person name="Salamov A."/>
            <person name="Ahrendt S.R."/>
            <person name="Lipzen A."/>
            <person name="Sullivan W."/>
            <person name="Andreopoulos W.B."/>
            <person name="Clum A."/>
            <person name="Lindquist E."/>
            <person name="Daum C."/>
            <person name="Ramamoorthy G.K."/>
            <person name="Gryganskyi A."/>
            <person name="Culley D."/>
            <person name="Magnuson J.K."/>
            <person name="James T.Y."/>
            <person name="O'Malley M.A."/>
            <person name="Stajich J.E."/>
            <person name="Spatafora J.W."/>
            <person name="Visel A."/>
            <person name="Grigoriev I.V."/>
        </authorList>
    </citation>
    <scope>NUCLEOTIDE SEQUENCE [LARGE SCALE GENOMIC DNA]</scope>
    <source>
        <strain evidence="9 10">NRRL 3116</strain>
    </source>
</reference>